<dbReference type="AlphaFoldDB" id="A0A9J2PTK9"/>
<dbReference type="Proteomes" id="UP000036681">
    <property type="component" value="Unplaced"/>
</dbReference>
<proteinExistence type="predicted"/>
<name>A0A9J2PTK9_ASCLU</name>
<organism evidence="2 3">
    <name type="scientific">Ascaris lumbricoides</name>
    <name type="common">Giant roundworm</name>
    <dbReference type="NCBI Taxonomy" id="6252"/>
    <lineage>
        <taxon>Eukaryota</taxon>
        <taxon>Metazoa</taxon>
        <taxon>Ecdysozoa</taxon>
        <taxon>Nematoda</taxon>
        <taxon>Chromadorea</taxon>
        <taxon>Rhabditida</taxon>
        <taxon>Spirurina</taxon>
        <taxon>Ascaridomorpha</taxon>
        <taxon>Ascaridoidea</taxon>
        <taxon>Ascarididae</taxon>
        <taxon>Ascaris</taxon>
    </lineage>
</organism>
<feature type="compositionally biased region" description="Acidic residues" evidence="1">
    <location>
        <begin position="108"/>
        <end position="121"/>
    </location>
</feature>
<accession>A0A9J2PTK9</accession>
<protein>
    <submittedName>
        <fullName evidence="3">Uncharacterized protein</fullName>
    </submittedName>
</protein>
<feature type="compositionally biased region" description="Acidic residues" evidence="1">
    <location>
        <begin position="128"/>
        <end position="147"/>
    </location>
</feature>
<evidence type="ECO:0000313" key="2">
    <source>
        <dbReference type="Proteomes" id="UP000036681"/>
    </source>
</evidence>
<sequence>MGVNGSFKVRGHNILCLPDQFMLKDCAHTHTQTQLLRRELEIVYIAQARYREVASNLEARISKGSLTARMKQRSRFTDGISDASHVDAHNRLQSSADGYNSDDHTDATENEQDENADEAYEDDHINIDDELDEEEEADDVDDERLTT</sequence>
<dbReference type="WBParaSite" id="ALUE_0001329701-mRNA-1">
    <property type="protein sequence ID" value="ALUE_0001329701-mRNA-1"/>
    <property type="gene ID" value="ALUE_0001329701"/>
</dbReference>
<feature type="region of interest" description="Disordered" evidence="1">
    <location>
        <begin position="77"/>
        <end position="147"/>
    </location>
</feature>
<evidence type="ECO:0000313" key="3">
    <source>
        <dbReference type="WBParaSite" id="ALUE_0001329701-mRNA-1"/>
    </source>
</evidence>
<keyword evidence="2" id="KW-1185">Reference proteome</keyword>
<evidence type="ECO:0000256" key="1">
    <source>
        <dbReference type="SAM" id="MobiDB-lite"/>
    </source>
</evidence>
<reference evidence="3" key="1">
    <citation type="submission" date="2023-03" db="UniProtKB">
        <authorList>
            <consortium name="WormBaseParasite"/>
        </authorList>
    </citation>
    <scope>IDENTIFICATION</scope>
</reference>